<evidence type="ECO:0000313" key="1">
    <source>
        <dbReference type="EMBL" id="RDD62894.1"/>
    </source>
</evidence>
<protein>
    <submittedName>
        <fullName evidence="1">Uncharacterized protein</fullName>
    </submittedName>
</protein>
<dbReference type="Proteomes" id="UP000253941">
    <property type="component" value="Unassembled WGS sequence"/>
</dbReference>
<reference evidence="1 2" key="1">
    <citation type="submission" date="2018-07" db="EMBL/GenBank/DDBJ databases">
        <title>Venubactetium sediminum gen. nov., sp. nov., isolated from a marine solar saltern.</title>
        <authorList>
            <person name="Wang S."/>
        </authorList>
    </citation>
    <scope>NUCLEOTIDE SEQUENCE [LARGE SCALE GENOMIC DNA]</scope>
    <source>
        <strain evidence="1 2">WD2A32</strain>
    </source>
</reference>
<evidence type="ECO:0000313" key="2">
    <source>
        <dbReference type="Proteomes" id="UP000253941"/>
    </source>
</evidence>
<comment type="caution">
    <text evidence="1">The sequence shown here is derived from an EMBL/GenBank/DDBJ whole genome shotgun (WGS) entry which is preliminary data.</text>
</comment>
<proteinExistence type="predicted"/>
<gene>
    <name evidence="1" type="ORF">DRB17_05610</name>
</gene>
<dbReference type="AlphaFoldDB" id="A0A369TEB1"/>
<sequence>MPIVVQATVFVVRDPDRKRVSRIHPYQRIITNIRQW</sequence>
<dbReference type="EMBL" id="QPMH01000004">
    <property type="protein sequence ID" value="RDD62894.1"/>
    <property type="molecule type" value="Genomic_DNA"/>
</dbReference>
<accession>A0A369TEB1</accession>
<name>A0A369TEB1_9PROT</name>
<keyword evidence="2" id="KW-1185">Reference proteome</keyword>
<organism evidence="1 2">
    <name type="scientific">Ferruginivarius sediminum</name>
    <dbReference type="NCBI Taxonomy" id="2661937"/>
    <lineage>
        <taxon>Bacteria</taxon>
        <taxon>Pseudomonadati</taxon>
        <taxon>Pseudomonadota</taxon>
        <taxon>Alphaproteobacteria</taxon>
        <taxon>Rhodospirillales</taxon>
        <taxon>Rhodospirillaceae</taxon>
        <taxon>Ferruginivarius</taxon>
    </lineage>
</organism>